<sequence length="480" mass="54515">MQPFCSGAGPQTFHIQWKSGRTTMTTLDLWNTLEDLTDDQFKQFKWFLKQDDIPKGFSAIPAARLERADRQDTVDLMVQKYQGPGALEITMKILKEISRNDLVQCLLQTSSRPKDLKSHNSVSVNTDYGRKKAKLGETKAEIMLMIQERQVKIWEINRSAKLSSKSADRHIADSVQAFAVLQQSVERSLANLIEAIEEKRETTRKQAEAFIQELEQEISKLKKRFAEVEQLSRTEDHPDFLQSFSFTNAIPPTKNWAEISVPPPSYGGSVGTTVNQLVEIFTQEKEKLFTKAKLNRVQQFAKDVTLDPDTANPYLILSNDGKEVYCGDVEQILPDNPERFNPALNVLGKHHFSSGRFYYEVWVKGKTSWDLGVVRESIGRKGSISASPENGYWTICLREGEKYKAFAACLSVKSPPKKVGVFVDYEKGLVSFYDVDSADLIHSFTDCSFTEKLYPFFSPSRHYDGKNSTPLIISPINYDD</sequence>
<dbReference type="PROSITE" id="PS50188">
    <property type="entry name" value="B302_SPRY"/>
    <property type="match status" value="1"/>
</dbReference>
<dbReference type="InterPro" id="IPR003879">
    <property type="entry name" value="Butyrophylin_SPRY"/>
</dbReference>
<dbReference type="Pfam" id="PF00622">
    <property type="entry name" value="SPRY"/>
    <property type="match status" value="1"/>
</dbReference>
<dbReference type="PROSITE" id="PS50824">
    <property type="entry name" value="DAPIN"/>
    <property type="match status" value="1"/>
</dbReference>
<accession>A0A8C9Y9S9</accession>
<organism evidence="4 5">
    <name type="scientific">Sander lucioperca</name>
    <name type="common">Pike-perch</name>
    <name type="synonym">Perca lucioperca</name>
    <dbReference type="NCBI Taxonomy" id="283035"/>
    <lineage>
        <taxon>Eukaryota</taxon>
        <taxon>Metazoa</taxon>
        <taxon>Chordata</taxon>
        <taxon>Craniata</taxon>
        <taxon>Vertebrata</taxon>
        <taxon>Euteleostomi</taxon>
        <taxon>Actinopterygii</taxon>
        <taxon>Neopterygii</taxon>
        <taxon>Teleostei</taxon>
        <taxon>Neoteleostei</taxon>
        <taxon>Acanthomorphata</taxon>
        <taxon>Eupercaria</taxon>
        <taxon>Perciformes</taxon>
        <taxon>Percoidei</taxon>
        <taxon>Percidae</taxon>
        <taxon>Luciopercinae</taxon>
        <taxon>Sander</taxon>
    </lineage>
</organism>
<dbReference type="InterPro" id="IPR006574">
    <property type="entry name" value="PRY"/>
</dbReference>
<dbReference type="InterPro" id="IPR011029">
    <property type="entry name" value="DEATH-like_dom_sf"/>
</dbReference>
<dbReference type="InterPro" id="IPR004020">
    <property type="entry name" value="DAPIN"/>
</dbReference>
<name>A0A8C9Y9S9_SANLU</name>
<evidence type="ECO:0000259" key="2">
    <source>
        <dbReference type="PROSITE" id="PS50188"/>
    </source>
</evidence>
<dbReference type="Gene3D" id="1.10.533.10">
    <property type="entry name" value="Death Domain, Fas"/>
    <property type="match status" value="1"/>
</dbReference>
<dbReference type="PRINTS" id="PR01407">
    <property type="entry name" value="BUTYPHLNCDUF"/>
</dbReference>
<dbReference type="SMART" id="SM01289">
    <property type="entry name" value="PYRIN"/>
    <property type="match status" value="1"/>
</dbReference>
<dbReference type="Pfam" id="PF13765">
    <property type="entry name" value="PRY"/>
    <property type="match status" value="1"/>
</dbReference>
<keyword evidence="1" id="KW-0175">Coiled coil</keyword>
<feature type="coiled-coil region" evidence="1">
    <location>
        <begin position="182"/>
        <end position="231"/>
    </location>
</feature>
<dbReference type="InterPro" id="IPR003877">
    <property type="entry name" value="SPRY_dom"/>
</dbReference>
<evidence type="ECO:0000259" key="3">
    <source>
        <dbReference type="PROSITE" id="PS50824"/>
    </source>
</evidence>
<dbReference type="InterPro" id="IPR043136">
    <property type="entry name" value="B30.2/SPRY_sf"/>
</dbReference>
<reference evidence="4" key="2">
    <citation type="submission" date="2025-09" db="UniProtKB">
        <authorList>
            <consortium name="Ensembl"/>
        </authorList>
    </citation>
    <scope>IDENTIFICATION</scope>
</reference>
<dbReference type="InterPro" id="IPR058030">
    <property type="entry name" value="TRIM8/14/16/25/29/45/65_CC"/>
</dbReference>
<dbReference type="Pfam" id="PF02758">
    <property type="entry name" value="PYRIN"/>
    <property type="match status" value="1"/>
</dbReference>
<dbReference type="Ensembl" id="ENSSLUT00000021854.1">
    <property type="protein sequence ID" value="ENSSLUP00000021183.1"/>
    <property type="gene ID" value="ENSSLUG00000009773.1"/>
</dbReference>
<dbReference type="InterPro" id="IPR050143">
    <property type="entry name" value="TRIM/RBCC"/>
</dbReference>
<dbReference type="SMART" id="SM00589">
    <property type="entry name" value="PRY"/>
    <property type="match status" value="1"/>
</dbReference>
<dbReference type="FunFam" id="2.60.120.920:FF:000004">
    <property type="entry name" value="Butyrophilin subfamily 1 member A1"/>
    <property type="match status" value="1"/>
</dbReference>
<dbReference type="InterPro" id="IPR001870">
    <property type="entry name" value="B30.2/SPRY"/>
</dbReference>
<reference evidence="4" key="1">
    <citation type="submission" date="2025-08" db="UniProtKB">
        <authorList>
            <consortium name="Ensembl"/>
        </authorList>
    </citation>
    <scope>IDENTIFICATION</scope>
</reference>
<dbReference type="Pfam" id="PF25600">
    <property type="entry name" value="TRIM_CC"/>
    <property type="match status" value="1"/>
</dbReference>
<protein>
    <recommendedName>
        <fullName evidence="6">B30.2/SPRY domain-containing protein</fullName>
    </recommendedName>
</protein>
<feature type="domain" description="B30.2/SPRY" evidence="2">
    <location>
        <begin position="284"/>
        <end position="476"/>
    </location>
</feature>
<dbReference type="Proteomes" id="UP000694568">
    <property type="component" value="Unplaced"/>
</dbReference>
<dbReference type="SMART" id="SM00449">
    <property type="entry name" value="SPRY"/>
    <property type="match status" value="1"/>
</dbReference>
<evidence type="ECO:0000313" key="5">
    <source>
        <dbReference type="Proteomes" id="UP000694568"/>
    </source>
</evidence>
<dbReference type="Gene3D" id="2.60.120.920">
    <property type="match status" value="1"/>
</dbReference>
<feature type="domain" description="Pyrin" evidence="3">
    <location>
        <begin position="29"/>
        <end position="112"/>
    </location>
</feature>
<evidence type="ECO:0008006" key="6">
    <source>
        <dbReference type="Google" id="ProtNLM"/>
    </source>
</evidence>
<dbReference type="GeneTree" id="ENSGT01040000240400"/>
<evidence type="ECO:0000313" key="4">
    <source>
        <dbReference type="Ensembl" id="ENSSLUP00000021183.1"/>
    </source>
</evidence>
<proteinExistence type="predicted"/>
<dbReference type="CDD" id="cd08321">
    <property type="entry name" value="Pyrin_ASC-like"/>
    <property type="match status" value="1"/>
</dbReference>
<evidence type="ECO:0000256" key="1">
    <source>
        <dbReference type="SAM" id="Coils"/>
    </source>
</evidence>
<dbReference type="InterPro" id="IPR013320">
    <property type="entry name" value="ConA-like_dom_sf"/>
</dbReference>
<dbReference type="PANTHER" id="PTHR24103">
    <property type="entry name" value="E3 UBIQUITIN-PROTEIN LIGASE TRIM"/>
    <property type="match status" value="1"/>
</dbReference>
<gene>
    <name evidence="4" type="primary">LOC116047926</name>
</gene>
<keyword evidence="5" id="KW-1185">Reference proteome</keyword>
<dbReference type="AlphaFoldDB" id="A0A8C9Y9S9"/>
<dbReference type="SUPFAM" id="SSF47986">
    <property type="entry name" value="DEATH domain"/>
    <property type="match status" value="1"/>
</dbReference>
<dbReference type="SUPFAM" id="SSF49899">
    <property type="entry name" value="Concanavalin A-like lectins/glucanases"/>
    <property type="match status" value="1"/>
</dbReference>
<dbReference type="CDD" id="cd13733">
    <property type="entry name" value="SPRY_PRY_C-I_1"/>
    <property type="match status" value="1"/>
</dbReference>